<keyword evidence="1" id="KW-0472">Membrane</keyword>
<dbReference type="Proteomes" id="UP000179241">
    <property type="component" value="Unassembled WGS sequence"/>
</dbReference>
<gene>
    <name evidence="2" type="ORF">A2188_00035</name>
</gene>
<keyword evidence="1" id="KW-1133">Transmembrane helix</keyword>
<dbReference type="AlphaFoldDB" id="A0A1F8CN50"/>
<dbReference type="EMBL" id="MGHU01000032">
    <property type="protein sequence ID" value="OGM77138.1"/>
    <property type="molecule type" value="Genomic_DNA"/>
</dbReference>
<name>A0A1F8CN50_9BACT</name>
<sequence>MNRDNQSNYQPQRGPWGYYISLVLRKLTGVFYTYPEFAFLGRILAIFVLVGVVFAILKGVFGQ</sequence>
<feature type="transmembrane region" description="Helical" evidence="1">
    <location>
        <begin position="40"/>
        <end position="61"/>
    </location>
</feature>
<comment type="caution">
    <text evidence="2">The sequence shown here is derived from an EMBL/GenBank/DDBJ whole genome shotgun (WGS) entry which is preliminary data.</text>
</comment>
<evidence type="ECO:0000256" key="1">
    <source>
        <dbReference type="SAM" id="Phobius"/>
    </source>
</evidence>
<keyword evidence="1" id="KW-0812">Transmembrane</keyword>
<organism evidence="2 3">
    <name type="scientific">Candidatus Woesebacteria bacterium RIFOXYA1_FULL_43_9</name>
    <dbReference type="NCBI Taxonomy" id="1802534"/>
    <lineage>
        <taxon>Bacteria</taxon>
        <taxon>Candidatus Woeseibacteriota</taxon>
    </lineage>
</organism>
<reference evidence="2 3" key="1">
    <citation type="journal article" date="2016" name="Nat. Commun.">
        <title>Thousands of microbial genomes shed light on interconnected biogeochemical processes in an aquifer system.</title>
        <authorList>
            <person name="Anantharaman K."/>
            <person name="Brown C.T."/>
            <person name="Hug L.A."/>
            <person name="Sharon I."/>
            <person name="Castelle C.J."/>
            <person name="Probst A.J."/>
            <person name="Thomas B.C."/>
            <person name="Singh A."/>
            <person name="Wilkins M.J."/>
            <person name="Karaoz U."/>
            <person name="Brodie E.L."/>
            <person name="Williams K.H."/>
            <person name="Hubbard S.S."/>
            <person name="Banfield J.F."/>
        </authorList>
    </citation>
    <scope>NUCLEOTIDE SEQUENCE [LARGE SCALE GENOMIC DNA]</scope>
</reference>
<evidence type="ECO:0000313" key="2">
    <source>
        <dbReference type="EMBL" id="OGM77138.1"/>
    </source>
</evidence>
<proteinExistence type="predicted"/>
<evidence type="ECO:0000313" key="3">
    <source>
        <dbReference type="Proteomes" id="UP000179241"/>
    </source>
</evidence>
<protein>
    <submittedName>
        <fullName evidence="2">Uncharacterized protein</fullName>
    </submittedName>
</protein>
<accession>A0A1F8CN50</accession>